<dbReference type="EMBL" id="JZDQ02000011">
    <property type="protein sequence ID" value="OIJ26983.1"/>
    <property type="molecule type" value="Genomic_DNA"/>
</dbReference>
<evidence type="ECO:0000313" key="3">
    <source>
        <dbReference type="EMBL" id="OIJ26983.1"/>
    </source>
</evidence>
<organism evidence="3 4">
    <name type="scientific">Nocardioides luteus</name>
    <dbReference type="NCBI Taxonomy" id="1844"/>
    <lineage>
        <taxon>Bacteria</taxon>
        <taxon>Bacillati</taxon>
        <taxon>Actinomycetota</taxon>
        <taxon>Actinomycetes</taxon>
        <taxon>Propionibacteriales</taxon>
        <taxon>Nocardioidaceae</taxon>
        <taxon>Nocardioides</taxon>
    </lineage>
</organism>
<evidence type="ECO:0000256" key="2">
    <source>
        <dbReference type="SAM" id="Phobius"/>
    </source>
</evidence>
<gene>
    <name evidence="3" type="ORF">UG56_009390</name>
</gene>
<dbReference type="OrthoDB" id="3790651at2"/>
<keyword evidence="2" id="KW-0472">Membrane</keyword>
<protein>
    <submittedName>
        <fullName evidence="3">Uncharacterized protein</fullName>
    </submittedName>
</protein>
<evidence type="ECO:0000313" key="4">
    <source>
        <dbReference type="Proteomes" id="UP000033772"/>
    </source>
</evidence>
<keyword evidence="2" id="KW-0812">Transmembrane</keyword>
<evidence type="ECO:0000256" key="1">
    <source>
        <dbReference type="SAM" id="MobiDB-lite"/>
    </source>
</evidence>
<comment type="caution">
    <text evidence="3">The sequence shown here is derived from an EMBL/GenBank/DDBJ whole genome shotgun (WGS) entry which is preliminary data.</text>
</comment>
<keyword evidence="4" id="KW-1185">Reference proteome</keyword>
<reference evidence="3" key="1">
    <citation type="submission" date="2016-10" db="EMBL/GenBank/DDBJ databases">
        <title>Draft Genome Sequence of Nocardioides luteus Strain BAFB, an Alkane-Degrading Bacterium Isolated from JP-7 Polluted Soil.</title>
        <authorList>
            <person name="Brown L."/>
            <person name="Ruiz O.N."/>
            <person name="Gunasekera T."/>
        </authorList>
    </citation>
    <scope>NUCLEOTIDE SEQUENCE [LARGE SCALE GENOMIC DNA]</scope>
    <source>
        <strain evidence="3">BAFB</strain>
    </source>
</reference>
<dbReference type="STRING" id="1844.UG56_009390"/>
<feature type="transmembrane region" description="Helical" evidence="2">
    <location>
        <begin position="60"/>
        <end position="81"/>
    </location>
</feature>
<feature type="region of interest" description="Disordered" evidence="1">
    <location>
        <begin position="1"/>
        <end position="22"/>
    </location>
</feature>
<accession>A0A1J4N7P7</accession>
<dbReference type="RefSeq" id="WP_045550421.1">
    <property type="nucleotide sequence ID" value="NZ_JZDQ02000011.1"/>
</dbReference>
<dbReference type="AlphaFoldDB" id="A0A1J4N7P7"/>
<feature type="transmembrane region" description="Helical" evidence="2">
    <location>
        <begin position="28"/>
        <end position="54"/>
    </location>
</feature>
<name>A0A1J4N7P7_9ACTN</name>
<proteinExistence type="predicted"/>
<sequence length="84" mass="9311">MSYDYSPPPRFEDQAPPPRRSGRHPVNIGHLVMGLVFLVFVVVWALVVSGTVVIHSIEDLRWLLPLPWIVGGSIGLLAALLRKS</sequence>
<keyword evidence="2" id="KW-1133">Transmembrane helix</keyword>
<dbReference type="Proteomes" id="UP000033772">
    <property type="component" value="Unassembled WGS sequence"/>
</dbReference>